<gene>
    <name evidence="1" type="ORF">CK203_037258</name>
</gene>
<name>A0A438HS85_VITVI</name>
<proteinExistence type="predicted"/>
<comment type="caution">
    <text evidence="1">The sequence shown here is derived from an EMBL/GenBank/DDBJ whole genome shotgun (WGS) entry which is preliminary data.</text>
</comment>
<dbReference type="AlphaFoldDB" id="A0A438HS85"/>
<dbReference type="EMBL" id="QGNW01000185">
    <property type="protein sequence ID" value="RVW87306.1"/>
    <property type="molecule type" value="Genomic_DNA"/>
</dbReference>
<sequence length="132" mass="15599">MDLKYCETSLEHWFQRPKVYISMCNSPLEYRIWEGLKINLEKSELIPIGDVHNREEFAEVLGYKEGAWCTKEMRERFGVGLCKAIRNGWDVFKDKTSLQVGLGNRVKFWNDKWCGKTPFKGCVPESLCYRFF</sequence>
<evidence type="ECO:0000313" key="2">
    <source>
        <dbReference type="Proteomes" id="UP000288805"/>
    </source>
</evidence>
<dbReference type="Proteomes" id="UP000288805">
    <property type="component" value="Unassembled WGS sequence"/>
</dbReference>
<protein>
    <submittedName>
        <fullName evidence="1">Uncharacterized protein</fullName>
    </submittedName>
</protein>
<accession>A0A438HS85</accession>
<organism evidence="1 2">
    <name type="scientific">Vitis vinifera</name>
    <name type="common">Grape</name>
    <dbReference type="NCBI Taxonomy" id="29760"/>
    <lineage>
        <taxon>Eukaryota</taxon>
        <taxon>Viridiplantae</taxon>
        <taxon>Streptophyta</taxon>
        <taxon>Embryophyta</taxon>
        <taxon>Tracheophyta</taxon>
        <taxon>Spermatophyta</taxon>
        <taxon>Magnoliopsida</taxon>
        <taxon>eudicotyledons</taxon>
        <taxon>Gunneridae</taxon>
        <taxon>Pentapetalae</taxon>
        <taxon>rosids</taxon>
        <taxon>Vitales</taxon>
        <taxon>Vitaceae</taxon>
        <taxon>Viteae</taxon>
        <taxon>Vitis</taxon>
    </lineage>
</organism>
<reference evidence="1 2" key="1">
    <citation type="journal article" date="2018" name="PLoS Genet.">
        <title>Population sequencing reveals clonal diversity and ancestral inbreeding in the grapevine cultivar Chardonnay.</title>
        <authorList>
            <person name="Roach M.J."/>
            <person name="Johnson D.L."/>
            <person name="Bohlmann J."/>
            <person name="van Vuuren H.J."/>
            <person name="Jones S.J."/>
            <person name="Pretorius I.S."/>
            <person name="Schmidt S.A."/>
            <person name="Borneman A.R."/>
        </authorList>
    </citation>
    <scope>NUCLEOTIDE SEQUENCE [LARGE SCALE GENOMIC DNA]</scope>
    <source>
        <strain evidence="2">cv. Chardonnay</strain>
        <tissue evidence="1">Leaf</tissue>
    </source>
</reference>
<evidence type="ECO:0000313" key="1">
    <source>
        <dbReference type="EMBL" id="RVW87306.1"/>
    </source>
</evidence>